<evidence type="ECO:0000259" key="3">
    <source>
        <dbReference type="Pfam" id="PF22725"/>
    </source>
</evidence>
<evidence type="ECO:0000313" key="5">
    <source>
        <dbReference type="Proteomes" id="UP000216361"/>
    </source>
</evidence>
<dbReference type="Pfam" id="PF22725">
    <property type="entry name" value="GFO_IDH_MocA_C3"/>
    <property type="match status" value="1"/>
</dbReference>
<accession>A0A255XT21</accession>
<dbReference type="AlphaFoldDB" id="A0A255XT21"/>
<comment type="caution">
    <text evidence="4">The sequence shown here is derived from an EMBL/GenBank/DDBJ whole genome shotgun (WGS) entry which is preliminary data.</text>
</comment>
<evidence type="ECO:0000313" key="4">
    <source>
        <dbReference type="EMBL" id="OYQ20118.1"/>
    </source>
</evidence>
<dbReference type="InterPro" id="IPR050463">
    <property type="entry name" value="Gfo/Idh/MocA_oxidrdct_glycsds"/>
</dbReference>
<dbReference type="Gene3D" id="3.30.360.10">
    <property type="entry name" value="Dihydrodipicolinate Reductase, domain 2"/>
    <property type="match status" value="1"/>
</dbReference>
<dbReference type="PANTHER" id="PTHR43818">
    <property type="entry name" value="BCDNA.GH03377"/>
    <property type="match status" value="1"/>
</dbReference>
<dbReference type="PANTHER" id="PTHR43818:SF11">
    <property type="entry name" value="BCDNA.GH03377"/>
    <property type="match status" value="1"/>
</dbReference>
<keyword evidence="5" id="KW-1185">Reference proteome</keyword>
<organism evidence="4 5">
    <name type="scientific">Elstera cyanobacteriorum</name>
    <dbReference type="NCBI Taxonomy" id="2022747"/>
    <lineage>
        <taxon>Bacteria</taxon>
        <taxon>Pseudomonadati</taxon>
        <taxon>Pseudomonadota</taxon>
        <taxon>Alphaproteobacteria</taxon>
        <taxon>Rhodospirillales</taxon>
        <taxon>Rhodospirillaceae</taxon>
        <taxon>Elstera</taxon>
    </lineage>
</organism>
<dbReference type="Gene3D" id="3.40.50.720">
    <property type="entry name" value="NAD(P)-binding Rossmann-like Domain"/>
    <property type="match status" value="1"/>
</dbReference>
<reference evidence="4 5" key="1">
    <citation type="submission" date="2017-07" db="EMBL/GenBank/DDBJ databases">
        <title>Elstera cyanobacteriorum sp. nov., a novel bacterium isolated from cyanobacterial aggregates in a eutrophic lake.</title>
        <authorList>
            <person name="Cai H."/>
        </authorList>
    </citation>
    <scope>NUCLEOTIDE SEQUENCE [LARGE SCALE GENOMIC DNA]</scope>
    <source>
        <strain evidence="4 5">TH019</strain>
    </source>
</reference>
<dbReference type="SUPFAM" id="SSF51735">
    <property type="entry name" value="NAD(P)-binding Rossmann-fold domains"/>
    <property type="match status" value="1"/>
</dbReference>
<evidence type="ECO:0000259" key="2">
    <source>
        <dbReference type="Pfam" id="PF01408"/>
    </source>
</evidence>
<feature type="domain" description="Gfo/Idh/MocA-like oxidoreductase N-terminal" evidence="2">
    <location>
        <begin position="4"/>
        <end position="129"/>
    </location>
</feature>
<gene>
    <name evidence="4" type="ORF">CHR90_05250</name>
</gene>
<dbReference type="InterPro" id="IPR055170">
    <property type="entry name" value="GFO_IDH_MocA-like_dom"/>
</dbReference>
<name>A0A255XT21_9PROT</name>
<dbReference type="RefSeq" id="WP_094407941.1">
    <property type="nucleotide sequence ID" value="NZ_BMJZ01000001.1"/>
</dbReference>
<feature type="domain" description="GFO/IDH/MocA-like oxidoreductase" evidence="3">
    <location>
        <begin position="139"/>
        <end position="274"/>
    </location>
</feature>
<dbReference type="OrthoDB" id="9801953at2"/>
<dbReference type="EMBL" id="NOXS01000029">
    <property type="protein sequence ID" value="OYQ20118.1"/>
    <property type="molecule type" value="Genomic_DNA"/>
</dbReference>
<dbReference type="GO" id="GO:0016491">
    <property type="term" value="F:oxidoreductase activity"/>
    <property type="evidence" value="ECO:0007669"/>
    <property type="project" value="UniProtKB-KW"/>
</dbReference>
<sequence>MREIGVGLIGTGFMGKCHALAYGAMVPIFGGPLRPKLLKLADADPSIGAQRAAEFGFAEAVTDWRAIIADPAIALVSITTPNALHREMAEAALAAGKHVWCEKPMGLTLADAESMAAAAQTATGRTQLGYNYIRNPLIAEAKRLIEAGELGRITHFRGAVDEDYMADGDIPWSWRCRLADAGLGALGDIMVHLVSLAHTLMGGIDSLTAQIETIHKTRPLPDRPGESGAVENEDAAQALVRFASGASGVLATSRAAWGRKNRLGFEIHGTKGTLIYDQERMNELQFFSASGDASTRGFRTILSGPVHAPYGAFCPAPGHGLGFNDLKVIELNGLLRAIDGQADPLAVDFAAGLAIERVIHAMVTSAQTGTWIGLPA</sequence>
<dbReference type="SUPFAM" id="SSF55347">
    <property type="entry name" value="Glyceraldehyde-3-phosphate dehydrogenase-like, C-terminal domain"/>
    <property type="match status" value="1"/>
</dbReference>
<dbReference type="InterPro" id="IPR000683">
    <property type="entry name" value="Gfo/Idh/MocA-like_OxRdtase_N"/>
</dbReference>
<dbReference type="InterPro" id="IPR036291">
    <property type="entry name" value="NAD(P)-bd_dom_sf"/>
</dbReference>
<dbReference type="Pfam" id="PF01408">
    <property type="entry name" value="GFO_IDH_MocA"/>
    <property type="match status" value="1"/>
</dbReference>
<dbReference type="Proteomes" id="UP000216361">
    <property type="component" value="Unassembled WGS sequence"/>
</dbReference>
<dbReference type="GO" id="GO:0000166">
    <property type="term" value="F:nucleotide binding"/>
    <property type="evidence" value="ECO:0007669"/>
    <property type="project" value="InterPro"/>
</dbReference>
<protein>
    <submittedName>
        <fullName evidence="4">Myo-inositol 2-dehydrogenase</fullName>
    </submittedName>
</protein>
<evidence type="ECO:0000256" key="1">
    <source>
        <dbReference type="ARBA" id="ARBA00023002"/>
    </source>
</evidence>
<keyword evidence="1" id="KW-0560">Oxidoreductase</keyword>
<proteinExistence type="predicted"/>